<feature type="non-terminal residue" evidence="1">
    <location>
        <position position="1"/>
    </location>
</feature>
<dbReference type="EMBL" id="CATQJA010002662">
    <property type="protein sequence ID" value="CAJ0581133.1"/>
    <property type="molecule type" value="Genomic_DNA"/>
</dbReference>
<dbReference type="Proteomes" id="UP001177023">
    <property type="component" value="Unassembled WGS sequence"/>
</dbReference>
<dbReference type="AlphaFoldDB" id="A0AA36G7R1"/>
<name>A0AA36G7R1_9BILA</name>
<accession>A0AA36G7R1</accession>
<protein>
    <submittedName>
        <fullName evidence="1">Uncharacterized protein</fullName>
    </submittedName>
</protein>
<proteinExistence type="predicted"/>
<evidence type="ECO:0000313" key="2">
    <source>
        <dbReference type="Proteomes" id="UP001177023"/>
    </source>
</evidence>
<reference evidence="1" key="1">
    <citation type="submission" date="2023-06" db="EMBL/GenBank/DDBJ databases">
        <authorList>
            <person name="Delattre M."/>
        </authorList>
    </citation>
    <scope>NUCLEOTIDE SEQUENCE</scope>
    <source>
        <strain evidence="1">AF72</strain>
    </source>
</reference>
<gene>
    <name evidence="1" type="ORF">MSPICULIGERA_LOCUS19300</name>
</gene>
<evidence type="ECO:0000313" key="1">
    <source>
        <dbReference type="EMBL" id="CAJ0581133.1"/>
    </source>
</evidence>
<organism evidence="1 2">
    <name type="scientific">Mesorhabditis spiculigera</name>
    <dbReference type="NCBI Taxonomy" id="96644"/>
    <lineage>
        <taxon>Eukaryota</taxon>
        <taxon>Metazoa</taxon>
        <taxon>Ecdysozoa</taxon>
        <taxon>Nematoda</taxon>
        <taxon>Chromadorea</taxon>
        <taxon>Rhabditida</taxon>
        <taxon>Rhabditina</taxon>
        <taxon>Rhabditomorpha</taxon>
        <taxon>Rhabditoidea</taxon>
        <taxon>Rhabditidae</taxon>
        <taxon>Mesorhabditinae</taxon>
        <taxon>Mesorhabditis</taxon>
    </lineage>
</organism>
<comment type="caution">
    <text evidence="1">The sequence shown here is derived from an EMBL/GenBank/DDBJ whole genome shotgun (WGS) entry which is preliminary data.</text>
</comment>
<keyword evidence="2" id="KW-1185">Reference proteome</keyword>
<sequence>MDNMALQRFATAALDPSMVEVIGIPLWDPWEILHRFGVDPMDVHYVVGYDDRNIPEYVSSSTGLAATLASVAYVCTTGCAVMCVQSSIISGTYAPCG</sequence>